<dbReference type="Proteomes" id="UP000231388">
    <property type="component" value="Unassembled WGS sequence"/>
</dbReference>
<evidence type="ECO:0000256" key="1">
    <source>
        <dbReference type="ARBA" id="ARBA00005306"/>
    </source>
</evidence>
<dbReference type="GO" id="GO:0050567">
    <property type="term" value="F:glutaminyl-tRNA synthase (glutamine-hydrolyzing) activity"/>
    <property type="evidence" value="ECO:0007669"/>
    <property type="project" value="UniProtKB-UniRule"/>
</dbReference>
<keyword evidence="12" id="KW-0808">Transferase</keyword>
<evidence type="ECO:0000256" key="4">
    <source>
        <dbReference type="ARBA" id="ARBA00022741"/>
    </source>
</evidence>
<keyword evidence="6 10" id="KW-0648">Protein biosynthesis</keyword>
<dbReference type="GO" id="GO:0006412">
    <property type="term" value="P:translation"/>
    <property type="evidence" value="ECO:0007669"/>
    <property type="project" value="UniProtKB-UniRule"/>
</dbReference>
<dbReference type="InterPro" id="IPR004413">
    <property type="entry name" value="GatB"/>
</dbReference>
<dbReference type="NCBIfam" id="TIGR00133">
    <property type="entry name" value="gatB"/>
    <property type="match status" value="1"/>
</dbReference>
<comment type="caution">
    <text evidence="12">The sequence shown here is derived from an EMBL/GenBank/DDBJ whole genome shotgun (WGS) entry which is preliminary data.</text>
</comment>
<protein>
    <recommendedName>
        <fullName evidence="10">Aspartyl/glutamyl-tRNA(Asn/Gln) amidotransferase subunit B</fullName>
        <shortName evidence="10">Asp/Glu-ADT subunit B</shortName>
        <ecNumber evidence="10">6.3.5.-</ecNumber>
    </recommendedName>
</protein>
<evidence type="ECO:0000256" key="9">
    <source>
        <dbReference type="ARBA" id="ARBA00047913"/>
    </source>
</evidence>
<dbReference type="PANTHER" id="PTHR11659:SF0">
    <property type="entry name" value="GLUTAMYL-TRNA(GLN) AMIDOTRANSFERASE SUBUNIT B, MITOCHONDRIAL"/>
    <property type="match status" value="1"/>
</dbReference>
<keyword evidence="3 10" id="KW-0436">Ligase</keyword>
<dbReference type="AlphaFoldDB" id="A0A2G9XBF8"/>
<name>A0A2G9XBF8_UNCKA</name>
<sequence length="381" mass="43358">MLYESVIGLEIHIQLNTKSKMFCSCSNDIWKKPPNSLVCPTCLGLPGALPVPNKEAIKKVQLLGLALNCTLNKNSHFARKNYFYPDLPKGYQITQFSDALCEKGRLETSFGEVAIRRIHLEEDTGKSMYTKDETLLDFNKSGVPLAELVTEPNITSAAQAVEFCKKIRELARLLGVSNADMEKGNIRLELNISLRKEGEKALPNYRVEIKNINSFKFLKNAVAYETKRQEELLKAGKEVLQETRGWSESGKKTVSQRKKEMENDYRYFPEPDIPPLEFDEKYVGMLKQELSQVLFYKDKNISEASFEKSKITKEKITYSMNDENELSKLVKEVIAENPAPVSDYRMGKENALQFLIGCVMKKTKGQSNPKMVLDIIKSLLE</sequence>
<feature type="domain" description="Asn/Gln amidotransferase" evidence="11">
    <location>
        <begin position="277"/>
        <end position="380"/>
    </location>
</feature>
<comment type="catalytic activity">
    <reaction evidence="9 10">
        <text>L-glutamyl-tRNA(Gln) + L-glutamine + ATP + H2O = L-glutaminyl-tRNA(Gln) + L-glutamate + ADP + phosphate + H(+)</text>
        <dbReference type="Rhea" id="RHEA:17521"/>
        <dbReference type="Rhea" id="RHEA-COMP:9681"/>
        <dbReference type="Rhea" id="RHEA-COMP:9684"/>
        <dbReference type="ChEBI" id="CHEBI:15377"/>
        <dbReference type="ChEBI" id="CHEBI:15378"/>
        <dbReference type="ChEBI" id="CHEBI:29985"/>
        <dbReference type="ChEBI" id="CHEBI:30616"/>
        <dbReference type="ChEBI" id="CHEBI:43474"/>
        <dbReference type="ChEBI" id="CHEBI:58359"/>
        <dbReference type="ChEBI" id="CHEBI:78520"/>
        <dbReference type="ChEBI" id="CHEBI:78521"/>
        <dbReference type="ChEBI" id="CHEBI:456216"/>
    </reaction>
</comment>
<comment type="similarity">
    <text evidence="1 10">Belongs to the GatB/GatE family. GatB subfamily.</text>
</comment>
<dbReference type="GO" id="GO:0016740">
    <property type="term" value="F:transferase activity"/>
    <property type="evidence" value="ECO:0007669"/>
    <property type="project" value="UniProtKB-KW"/>
</dbReference>
<evidence type="ECO:0000256" key="5">
    <source>
        <dbReference type="ARBA" id="ARBA00022840"/>
    </source>
</evidence>
<dbReference type="Gene3D" id="1.10.10.410">
    <property type="match status" value="1"/>
</dbReference>
<gene>
    <name evidence="10" type="primary">gatB</name>
    <name evidence="12" type="ORF">COX53_03265</name>
</gene>
<evidence type="ECO:0000313" key="12">
    <source>
        <dbReference type="EMBL" id="PIP04299.1"/>
    </source>
</evidence>
<dbReference type="GO" id="GO:0050566">
    <property type="term" value="F:asparaginyl-tRNA synthase (glutamine-hydrolyzing) activity"/>
    <property type="evidence" value="ECO:0007669"/>
    <property type="project" value="RHEA"/>
</dbReference>
<dbReference type="GO" id="GO:0005524">
    <property type="term" value="F:ATP binding"/>
    <property type="evidence" value="ECO:0007669"/>
    <property type="project" value="UniProtKB-KW"/>
</dbReference>
<proteinExistence type="inferred from homology"/>
<dbReference type="InterPro" id="IPR018027">
    <property type="entry name" value="Asn/Gln_amidotransferase"/>
</dbReference>
<dbReference type="InterPro" id="IPR006075">
    <property type="entry name" value="Asn/Gln-tRNA_Trfase_suB/E_cat"/>
</dbReference>
<dbReference type="GO" id="GO:0070681">
    <property type="term" value="P:glutaminyl-tRNAGln biosynthesis via transamidation"/>
    <property type="evidence" value="ECO:0007669"/>
    <property type="project" value="TreeGrafter"/>
</dbReference>
<evidence type="ECO:0000256" key="7">
    <source>
        <dbReference type="ARBA" id="ARBA00024799"/>
    </source>
</evidence>
<dbReference type="InterPro" id="IPR023168">
    <property type="entry name" value="GatB_Yqey_C_2"/>
</dbReference>
<evidence type="ECO:0000256" key="10">
    <source>
        <dbReference type="HAMAP-Rule" id="MF_00121"/>
    </source>
</evidence>
<evidence type="ECO:0000259" key="11">
    <source>
        <dbReference type="SMART" id="SM00845"/>
    </source>
</evidence>
<evidence type="ECO:0000256" key="2">
    <source>
        <dbReference type="ARBA" id="ARBA00011123"/>
    </source>
</evidence>
<keyword evidence="4 10" id="KW-0547">Nucleotide-binding</keyword>
<dbReference type="SMART" id="SM00845">
    <property type="entry name" value="GatB_Yqey"/>
    <property type="match status" value="1"/>
</dbReference>
<dbReference type="HAMAP" id="MF_00121">
    <property type="entry name" value="GatB"/>
    <property type="match status" value="1"/>
</dbReference>
<comment type="function">
    <text evidence="7 10">Allows the formation of correctly charged Asn-tRNA(Asn) or Gln-tRNA(Gln) through the transamidation of misacylated Asp-tRNA(Asn) or Glu-tRNA(Gln) in organisms which lack either or both of asparaginyl-tRNA or glutaminyl-tRNA synthetases. The reaction takes place in the presence of glutamine and ATP through an activated phospho-Asp-tRNA(Asn) or phospho-Glu-tRNA(Gln).</text>
</comment>
<dbReference type="EC" id="6.3.5.-" evidence="10"/>
<dbReference type="Pfam" id="PF02934">
    <property type="entry name" value="GatB_N"/>
    <property type="match status" value="1"/>
</dbReference>
<reference evidence="12 13" key="1">
    <citation type="submission" date="2017-09" db="EMBL/GenBank/DDBJ databases">
        <title>Depth-based differentiation of microbial function through sediment-hosted aquifers and enrichment of novel symbionts in the deep terrestrial subsurface.</title>
        <authorList>
            <person name="Probst A.J."/>
            <person name="Ladd B."/>
            <person name="Jarett J.K."/>
            <person name="Geller-Mcgrath D.E."/>
            <person name="Sieber C.M."/>
            <person name="Emerson J.B."/>
            <person name="Anantharaman K."/>
            <person name="Thomas B.C."/>
            <person name="Malmstrom R."/>
            <person name="Stieglmeier M."/>
            <person name="Klingl A."/>
            <person name="Woyke T."/>
            <person name="Ryan C.M."/>
            <person name="Banfield J.F."/>
        </authorList>
    </citation>
    <scope>NUCLEOTIDE SEQUENCE [LARGE SCALE GENOMIC DNA]</scope>
    <source>
        <strain evidence="12">CG23_combo_of_CG06-09_8_20_14_all_40_14</strain>
    </source>
</reference>
<dbReference type="EMBL" id="PCQY01000037">
    <property type="protein sequence ID" value="PIP04299.1"/>
    <property type="molecule type" value="Genomic_DNA"/>
</dbReference>
<evidence type="ECO:0000256" key="6">
    <source>
        <dbReference type="ARBA" id="ARBA00022917"/>
    </source>
</evidence>
<dbReference type="Pfam" id="PF02637">
    <property type="entry name" value="GatB_Yqey"/>
    <property type="match status" value="1"/>
</dbReference>
<comment type="subunit">
    <text evidence="2 10">Heterotrimer of A, B and C subunits.</text>
</comment>
<dbReference type="PANTHER" id="PTHR11659">
    <property type="entry name" value="GLUTAMYL-TRNA GLN AMIDOTRANSFERASE SUBUNIT B MITOCHONDRIAL AND PROKARYOTIC PET112-RELATED"/>
    <property type="match status" value="1"/>
</dbReference>
<dbReference type="NCBIfam" id="NF004012">
    <property type="entry name" value="PRK05477.1-2"/>
    <property type="match status" value="1"/>
</dbReference>
<dbReference type="InterPro" id="IPR003789">
    <property type="entry name" value="Asn/Gln_tRNA_amidoTrase-B-like"/>
</dbReference>
<organism evidence="12 13">
    <name type="scientific">candidate division WWE3 bacterium CG23_combo_of_CG06-09_8_20_14_all_40_14</name>
    <dbReference type="NCBI Taxonomy" id="1975095"/>
    <lineage>
        <taxon>Bacteria</taxon>
        <taxon>Katanobacteria</taxon>
    </lineage>
</organism>
<accession>A0A2G9XBF8</accession>
<dbReference type="InterPro" id="IPR014746">
    <property type="entry name" value="Gln_synth/guanido_kin_cat_dom"/>
</dbReference>
<comment type="catalytic activity">
    <reaction evidence="8 10">
        <text>L-aspartyl-tRNA(Asn) + L-glutamine + ATP + H2O = L-asparaginyl-tRNA(Asn) + L-glutamate + ADP + phosphate + 2 H(+)</text>
        <dbReference type="Rhea" id="RHEA:14513"/>
        <dbReference type="Rhea" id="RHEA-COMP:9674"/>
        <dbReference type="Rhea" id="RHEA-COMP:9677"/>
        <dbReference type="ChEBI" id="CHEBI:15377"/>
        <dbReference type="ChEBI" id="CHEBI:15378"/>
        <dbReference type="ChEBI" id="CHEBI:29985"/>
        <dbReference type="ChEBI" id="CHEBI:30616"/>
        <dbReference type="ChEBI" id="CHEBI:43474"/>
        <dbReference type="ChEBI" id="CHEBI:58359"/>
        <dbReference type="ChEBI" id="CHEBI:78515"/>
        <dbReference type="ChEBI" id="CHEBI:78516"/>
        <dbReference type="ChEBI" id="CHEBI:456216"/>
    </reaction>
</comment>
<dbReference type="SUPFAM" id="SSF55931">
    <property type="entry name" value="Glutamine synthetase/guanido kinase"/>
    <property type="match status" value="1"/>
</dbReference>
<evidence type="ECO:0000256" key="3">
    <source>
        <dbReference type="ARBA" id="ARBA00022598"/>
    </source>
</evidence>
<dbReference type="InterPro" id="IPR017959">
    <property type="entry name" value="Asn/Gln-tRNA_amidoTrfase_suB/E"/>
</dbReference>
<evidence type="ECO:0000313" key="13">
    <source>
        <dbReference type="Proteomes" id="UP000231388"/>
    </source>
</evidence>
<evidence type="ECO:0000256" key="8">
    <source>
        <dbReference type="ARBA" id="ARBA00047380"/>
    </source>
</evidence>
<dbReference type="SUPFAM" id="SSF89095">
    <property type="entry name" value="GatB/YqeY motif"/>
    <property type="match status" value="1"/>
</dbReference>
<keyword evidence="5 10" id="KW-0067">ATP-binding</keyword>
<dbReference type="FunFam" id="1.10.10.410:FF:000001">
    <property type="entry name" value="Aspartyl/glutamyl-tRNA(Asn/Gln) amidotransferase subunit B"/>
    <property type="match status" value="1"/>
</dbReference>